<dbReference type="InParanoid" id="A7RYH3"/>
<keyword evidence="8" id="KW-0472">Membrane</keyword>
<dbReference type="PANTHER" id="PTHR22906:SF43">
    <property type="entry name" value="PROPERDIN"/>
    <property type="match status" value="1"/>
</dbReference>
<keyword evidence="9" id="KW-1015">Disulfide bond</keyword>
<evidence type="ECO:0000256" key="6">
    <source>
        <dbReference type="ARBA" id="ARBA00022737"/>
    </source>
</evidence>
<dbReference type="eggNOG" id="KOG3611">
    <property type="taxonomic scope" value="Eukaryota"/>
</dbReference>
<evidence type="ECO:0000256" key="1">
    <source>
        <dbReference type="ARBA" id="ARBA00004167"/>
    </source>
</evidence>
<dbReference type="EMBL" id="DS469553">
    <property type="protein sequence ID" value="EDO43462.1"/>
    <property type="molecule type" value="Genomic_DNA"/>
</dbReference>
<evidence type="ECO:0000256" key="5">
    <source>
        <dbReference type="ARBA" id="ARBA00022729"/>
    </source>
</evidence>
<dbReference type="PhylomeDB" id="A7RYH3"/>
<evidence type="ECO:0000313" key="12">
    <source>
        <dbReference type="Proteomes" id="UP000001593"/>
    </source>
</evidence>
<evidence type="ECO:0000256" key="9">
    <source>
        <dbReference type="ARBA" id="ARBA00023157"/>
    </source>
</evidence>
<dbReference type="PROSITE" id="PS50092">
    <property type="entry name" value="TSP1"/>
    <property type="match status" value="1"/>
</dbReference>
<protein>
    <submittedName>
        <fullName evidence="11">Uncharacterized protein</fullName>
    </submittedName>
</protein>
<keyword evidence="5" id="KW-0732">Signal</keyword>
<dbReference type="InterPro" id="IPR052065">
    <property type="entry name" value="Compl_asym_regulator"/>
</dbReference>
<dbReference type="OMA" id="KSRERTC"/>
<feature type="non-terminal residue" evidence="11">
    <location>
        <position position="67"/>
    </location>
</feature>
<dbReference type="SUPFAM" id="SSF82895">
    <property type="entry name" value="TSP-1 type 1 repeat"/>
    <property type="match status" value="1"/>
</dbReference>
<dbReference type="GO" id="GO:0016020">
    <property type="term" value="C:membrane"/>
    <property type="evidence" value="ECO:0007669"/>
    <property type="project" value="UniProtKB-SubCell"/>
</dbReference>
<name>A7RYH3_NEMVE</name>
<dbReference type="PRINTS" id="PR01705">
    <property type="entry name" value="TSP1REPEAT"/>
</dbReference>
<dbReference type="PANTHER" id="PTHR22906">
    <property type="entry name" value="PROPERDIN"/>
    <property type="match status" value="1"/>
</dbReference>
<sequence>KRLFVGDVRETVDGKWSPWGPWTKCSKSCGTGFKSRERTCTNPVPENGGKKCKGPAEQSTECNMGKC</sequence>
<keyword evidence="3" id="KW-0964">Secreted</keyword>
<evidence type="ECO:0000256" key="8">
    <source>
        <dbReference type="ARBA" id="ARBA00023136"/>
    </source>
</evidence>
<dbReference type="Pfam" id="PF00090">
    <property type="entry name" value="TSP_1"/>
    <property type="match status" value="1"/>
</dbReference>
<dbReference type="FunFam" id="2.20.100.10:FF:000007">
    <property type="entry name" value="Thrombospondin 1"/>
    <property type="match status" value="1"/>
</dbReference>
<keyword evidence="12" id="KW-1185">Reference proteome</keyword>
<evidence type="ECO:0000256" key="3">
    <source>
        <dbReference type="ARBA" id="ARBA00022525"/>
    </source>
</evidence>
<feature type="region of interest" description="Disordered" evidence="10">
    <location>
        <begin position="46"/>
        <end position="67"/>
    </location>
</feature>
<dbReference type="STRING" id="45351.A7RYH3"/>
<evidence type="ECO:0000256" key="10">
    <source>
        <dbReference type="SAM" id="MobiDB-lite"/>
    </source>
</evidence>
<proteinExistence type="predicted"/>
<dbReference type="OrthoDB" id="8889285at2759"/>
<evidence type="ECO:0000313" key="11">
    <source>
        <dbReference type="EMBL" id="EDO43462.1"/>
    </source>
</evidence>
<keyword evidence="4" id="KW-0812">Transmembrane</keyword>
<evidence type="ECO:0000256" key="7">
    <source>
        <dbReference type="ARBA" id="ARBA00022989"/>
    </source>
</evidence>
<feature type="compositionally biased region" description="Polar residues" evidence="10">
    <location>
        <begin position="57"/>
        <end position="67"/>
    </location>
</feature>
<keyword evidence="7" id="KW-1133">Transmembrane helix</keyword>
<keyword evidence="6" id="KW-0677">Repeat</keyword>
<dbReference type="HOGENOM" id="CLU_047129_3_0_1"/>
<comment type="subcellular location">
    <subcellularLocation>
        <location evidence="1">Membrane</location>
        <topology evidence="1">Single-pass membrane protein</topology>
    </subcellularLocation>
    <subcellularLocation>
        <location evidence="2">Secreted</location>
    </subcellularLocation>
</comment>
<dbReference type="InterPro" id="IPR036383">
    <property type="entry name" value="TSP1_rpt_sf"/>
</dbReference>
<evidence type="ECO:0000256" key="4">
    <source>
        <dbReference type="ARBA" id="ARBA00022692"/>
    </source>
</evidence>
<dbReference type="AlphaFoldDB" id="A7RYH3"/>
<dbReference type="Gene3D" id="2.20.100.10">
    <property type="entry name" value="Thrombospondin type-1 (TSP1) repeat"/>
    <property type="match status" value="1"/>
</dbReference>
<evidence type="ECO:0000256" key="2">
    <source>
        <dbReference type="ARBA" id="ARBA00004613"/>
    </source>
</evidence>
<reference evidence="11 12" key="1">
    <citation type="journal article" date="2007" name="Science">
        <title>Sea anemone genome reveals ancestral eumetazoan gene repertoire and genomic organization.</title>
        <authorList>
            <person name="Putnam N.H."/>
            <person name="Srivastava M."/>
            <person name="Hellsten U."/>
            <person name="Dirks B."/>
            <person name="Chapman J."/>
            <person name="Salamov A."/>
            <person name="Terry A."/>
            <person name="Shapiro H."/>
            <person name="Lindquist E."/>
            <person name="Kapitonov V.V."/>
            <person name="Jurka J."/>
            <person name="Genikhovich G."/>
            <person name="Grigoriev I.V."/>
            <person name="Lucas S.M."/>
            <person name="Steele R.E."/>
            <person name="Finnerty J.R."/>
            <person name="Technau U."/>
            <person name="Martindale M.Q."/>
            <person name="Rokhsar D.S."/>
        </authorList>
    </citation>
    <scope>NUCLEOTIDE SEQUENCE [LARGE SCALE GENOMIC DNA]</scope>
    <source>
        <strain evidence="12">CH2 X CH6</strain>
    </source>
</reference>
<dbReference type="Proteomes" id="UP000001593">
    <property type="component" value="Unassembled WGS sequence"/>
</dbReference>
<dbReference type="SMART" id="SM00209">
    <property type="entry name" value="TSP1"/>
    <property type="match status" value="1"/>
</dbReference>
<organism evidence="11 12">
    <name type="scientific">Nematostella vectensis</name>
    <name type="common">Starlet sea anemone</name>
    <dbReference type="NCBI Taxonomy" id="45351"/>
    <lineage>
        <taxon>Eukaryota</taxon>
        <taxon>Metazoa</taxon>
        <taxon>Cnidaria</taxon>
        <taxon>Anthozoa</taxon>
        <taxon>Hexacorallia</taxon>
        <taxon>Actiniaria</taxon>
        <taxon>Edwardsiidae</taxon>
        <taxon>Nematostella</taxon>
    </lineage>
</organism>
<feature type="non-terminal residue" evidence="11">
    <location>
        <position position="1"/>
    </location>
</feature>
<dbReference type="KEGG" id="nve:5515409"/>
<dbReference type="InterPro" id="IPR000884">
    <property type="entry name" value="TSP1_rpt"/>
</dbReference>
<accession>A7RYH3</accession>
<gene>
    <name evidence="11" type="ORF">NEMVEDRAFT_v1g97881</name>
</gene>